<organism evidence="8 9">
    <name type="scientific">Marivirga lumbricoides</name>
    <dbReference type="NCBI Taxonomy" id="1046115"/>
    <lineage>
        <taxon>Bacteria</taxon>
        <taxon>Pseudomonadati</taxon>
        <taxon>Bacteroidota</taxon>
        <taxon>Cytophagia</taxon>
        <taxon>Cytophagales</taxon>
        <taxon>Marivirgaceae</taxon>
        <taxon>Marivirga</taxon>
    </lineage>
</organism>
<name>A0A2T4DS92_9BACT</name>
<feature type="domain" description="PKD" evidence="7">
    <location>
        <begin position="495"/>
        <end position="559"/>
    </location>
</feature>
<comment type="subcellular location">
    <subcellularLocation>
        <location evidence="1">Membrane</location>
        <topology evidence="1">Multi-pass membrane protein</topology>
    </subcellularLocation>
</comment>
<dbReference type="CDD" id="cd00146">
    <property type="entry name" value="PKD"/>
    <property type="match status" value="6"/>
</dbReference>
<dbReference type="InterPro" id="IPR022409">
    <property type="entry name" value="PKD/Chitinase_dom"/>
</dbReference>
<dbReference type="Proteomes" id="UP000240608">
    <property type="component" value="Unassembled WGS sequence"/>
</dbReference>
<dbReference type="AlphaFoldDB" id="A0A2T4DS92"/>
<proteinExistence type="predicted"/>
<feature type="domain" description="PKD" evidence="7">
    <location>
        <begin position="937"/>
        <end position="988"/>
    </location>
</feature>
<keyword evidence="2" id="KW-0812">Transmembrane</keyword>
<keyword evidence="4" id="KW-1133">Transmembrane helix</keyword>
<evidence type="ECO:0000256" key="2">
    <source>
        <dbReference type="ARBA" id="ARBA00022692"/>
    </source>
</evidence>
<feature type="domain" description="PKD" evidence="7">
    <location>
        <begin position="431"/>
        <end position="498"/>
    </location>
</feature>
<comment type="caution">
    <text evidence="8">The sequence shown here is derived from an EMBL/GenBank/DDBJ whole genome shotgun (WGS) entry which is preliminary data.</text>
</comment>
<evidence type="ECO:0000256" key="4">
    <source>
        <dbReference type="ARBA" id="ARBA00022989"/>
    </source>
</evidence>
<dbReference type="InterPro" id="IPR026444">
    <property type="entry name" value="Secre_tail"/>
</dbReference>
<feature type="signal peptide" evidence="6">
    <location>
        <begin position="1"/>
        <end position="18"/>
    </location>
</feature>
<evidence type="ECO:0000313" key="9">
    <source>
        <dbReference type="Proteomes" id="UP000240608"/>
    </source>
</evidence>
<reference evidence="8 9" key="1">
    <citation type="submission" date="2018-03" db="EMBL/GenBank/DDBJ databases">
        <title>Cross-interface Injection: A General Nanoliter Liquid Handling Method Applied to Single Cells Genome Amplification Automated Nanoliter Liquid Handling Applied to Single Cell Multiple Displacement Amplification.</title>
        <authorList>
            <person name="Yun J."/>
            <person name="Xu P."/>
            <person name="Xu J."/>
            <person name="Dai X."/>
            <person name="Wang Y."/>
            <person name="Zheng X."/>
            <person name="Cao C."/>
            <person name="Yi Q."/>
            <person name="Zhu Y."/>
            <person name="Wang L."/>
            <person name="Dong Z."/>
            <person name="Huang Y."/>
            <person name="Huang L."/>
            <person name="Du W."/>
        </authorList>
    </citation>
    <scope>NUCLEOTIDE SEQUENCE [LARGE SCALE GENOMIC DNA]</scope>
    <source>
        <strain evidence="8 9">Z-D1-2</strain>
    </source>
</reference>
<keyword evidence="5" id="KW-0472">Membrane</keyword>
<feature type="domain" description="PKD" evidence="7">
    <location>
        <begin position="575"/>
        <end position="653"/>
    </location>
</feature>
<keyword evidence="3" id="KW-0677">Repeat</keyword>
<protein>
    <recommendedName>
        <fullName evidence="7">PKD domain-containing protein</fullName>
    </recommendedName>
</protein>
<dbReference type="SUPFAM" id="SSF49299">
    <property type="entry name" value="PKD domain"/>
    <property type="match status" value="7"/>
</dbReference>
<dbReference type="NCBIfam" id="TIGR04183">
    <property type="entry name" value="Por_Secre_tail"/>
    <property type="match status" value="1"/>
</dbReference>
<feature type="chain" id="PRO_5015498946" description="PKD domain-containing protein" evidence="6">
    <location>
        <begin position="19"/>
        <end position="1178"/>
    </location>
</feature>
<dbReference type="InterPro" id="IPR013783">
    <property type="entry name" value="Ig-like_fold"/>
</dbReference>
<evidence type="ECO:0000256" key="3">
    <source>
        <dbReference type="ARBA" id="ARBA00022737"/>
    </source>
</evidence>
<keyword evidence="6" id="KW-0732">Signal</keyword>
<dbReference type="InterPro" id="IPR035986">
    <property type="entry name" value="PKD_dom_sf"/>
</dbReference>
<dbReference type="SMART" id="SM00089">
    <property type="entry name" value="PKD"/>
    <property type="match status" value="8"/>
</dbReference>
<dbReference type="GO" id="GO:0006816">
    <property type="term" value="P:calcium ion transport"/>
    <property type="evidence" value="ECO:0007669"/>
    <property type="project" value="TreeGrafter"/>
</dbReference>
<feature type="domain" description="PKD" evidence="7">
    <location>
        <begin position="688"/>
        <end position="739"/>
    </location>
</feature>
<dbReference type="Pfam" id="PF18962">
    <property type="entry name" value="Por_Secre_tail"/>
    <property type="match status" value="1"/>
</dbReference>
<dbReference type="InterPro" id="IPR000601">
    <property type="entry name" value="PKD_dom"/>
</dbReference>
<dbReference type="Pfam" id="PF18911">
    <property type="entry name" value="PKD_4"/>
    <property type="match status" value="4"/>
</dbReference>
<dbReference type="EMBL" id="PYVU01000041">
    <property type="protein sequence ID" value="PTB96667.1"/>
    <property type="molecule type" value="Genomic_DNA"/>
</dbReference>
<evidence type="ECO:0000256" key="6">
    <source>
        <dbReference type="SAM" id="SignalP"/>
    </source>
</evidence>
<evidence type="ECO:0000256" key="1">
    <source>
        <dbReference type="ARBA" id="ARBA00004141"/>
    </source>
</evidence>
<accession>A0A2T4DS92</accession>
<evidence type="ECO:0000256" key="5">
    <source>
        <dbReference type="ARBA" id="ARBA00023136"/>
    </source>
</evidence>
<evidence type="ECO:0000313" key="8">
    <source>
        <dbReference type="EMBL" id="PTB96667.1"/>
    </source>
</evidence>
<gene>
    <name evidence="8" type="ORF">C9994_06420</name>
</gene>
<dbReference type="GO" id="GO:0005886">
    <property type="term" value="C:plasma membrane"/>
    <property type="evidence" value="ECO:0007669"/>
    <property type="project" value="TreeGrafter"/>
</dbReference>
<dbReference type="PANTHER" id="PTHR46730:SF1">
    <property type="entry name" value="PLAT DOMAIN-CONTAINING PROTEIN"/>
    <property type="match status" value="1"/>
</dbReference>
<dbReference type="Gene3D" id="2.60.40.10">
    <property type="entry name" value="Immunoglobulins"/>
    <property type="match status" value="8"/>
</dbReference>
<sequence>MKRLSIIYFTFISFSAYAQIPIANFNDPEDVCLQEELDLINTSQFSNTYIWDFCPGDFNNNVSANLFYQNNLLTGVANVTTHQNNLFDSIVYTFIGSGNGEMYLSIGNPQSYNLANLEGIIKNNVTISRPTDIDLIQIDSIWFGYIVDVNNSRLYEIEFGYVISHDIKEIKDLGSYSSMNRPYGIKAAYENDTLKLMISNFNGPNLTYLKRHKNDDVFINQVISTGRGNSFGIDLIKFKGEWLASIAYNNSNVVTYLNFGETLTNSYKEIFEFTQVGFTNPTDVKLIVEHDTLYSFVPARSSGFFSLKFGLEFNNSPLVTPYGNLAIMDGNSRAVSFFKNLNSEWQGVLLSQSTNVFKLNYENFCISDSKISDLFSPSPSYSAPGTYPISLTAFDDEGNSSSITKEITVTNNTAPEIDFETGANLCITDPISFKGISNESISSWNWDFGDGNTATGQNTEFTFTSPGTYEVILEVEGANGCNNRIKKSITVYEPLPVTFSSSAQGAICSQKPTLFTNTTDSPPISTYEWSFGDGTTSTEENPEHVYQSAGDYTVRLSVAFAGCESFAEQTITVNPGPEVSFSTIDNCLGQSISFNNTSSGDFISSYLWDFGDGTTSTQENPEYTFEAAGVKNISLTAFTTNGCDYTIQQNIEVFPVAVVDFEVEIACATQPVQFNEQVFLELSNVTDYLWDFGIAGRTDDISTFANPQFTFPEAGTYQVSLQVTTADGCVSNKQKTVMVNPVPEPLFTYTPKCVGNSITFNGNSNEEVASQYWELSNSKGEVVSVGANENFTYIFLNTGNYTLRYRQQNQQLCSNEYEETIRILPNPVPSFAVSQLCLGSSITFQNTTDLKGNTLESYNWLIDGELVSNDENAEFTFEEAGNYTIVLEAITASGCIETTSQTITIEPIPSVNFTLEQLVGAYPFPVTTKVDSVAGFSYKWSINNQVVSTTSVLNEVLETAGTYFINLLVTNPEGCTVTSSQQVRVRAPELDFSLANLRIVPSDDFTEFVVSITNKGSIIPQEVDLIVDFGAYSITERVDRTINPESTINYALNTKLSQNQLKRLSRICLSASIKSNIISEEKKSDNRVCNNLESTFKIMDLYPNPSTTQLTIPLIIPEKGNILVNLEQADGKQNRQYSYNLEDGYNEITLERGNLKAGVYFVRISYQGKEEMKKVVFR</sequence>
<dbReference type="PROSITE" id="PS50093">
    <property type="entry name" value="PKD"/>
    <property type="match status" value="5"/>
</dbReference>
<dbReference type="GO" id="GO:0005261">
    <property type="term" value="F:monoatomic cation channel activity"/>
    <property type="evidence" value="ECO:0007669"/>
    <property type="project" value="TreeGrafter"/>
</dbReference>
<dbReference type="PANTHER" id="PTHR46730">
    <property type="entry name" value="POLYCYSTIN-1"/>
    <property type="match status" value="1"/>
</dbReference>
<evidence type="ECO:0000259" key="7">
    <source>
        <dbReference type="PROSITE" id="PS50093"/>
    </source>
</evidence>